<dbReference type="InterPro" id="IPR024538">
    <property type="entry name" value="DUF3878"/>
</dbReference>
<evidence type="ECO:0000313" key="2">
    <source>
        <dbReference type="Proteomes" id="UP000265643"/>
    </source>
</evidence>
<keyword evidence="2" id="KW-1185">Reference proteome</keyword>
<accession>A0A391P3A1</accession>
<dbReference type="AlphaFoldDB" id="A0A391P3A1"/>
<comment type="caution">
    <text evidence="1">The sequence shown here is derived from an EMBL/GenBank/DDBJ whole genome shotgun (WGS) entry which is preliminary data.</text>
</comment>
<proteinExistence type="predicted"/>
<gene>
    <name evidence="1" type="ORF">KGMB01110_26970</name>
</gene>
<dbReference type="RefSeq" id="WP_119298912.1">
    <property type="nucleotide sequence ID" value="NZ_BHGK01000001.1"/>
</dbReference>
<evidence type="ECO:0000313" key="1">
    <source>
        <dbReference type="EMBL" id="GCA68261.1"/>
    </source>
</evidence>
<name>A0A391P3A1_9FIRM</name>
<dbReference type="Proteomes" id="UP000265643">
    <property type="component" value="Unassembled WGS sequence"/>
</dbReference>
<dbReference type="Pfam" id="PF12994">
    <property type="entry name" value="DUF3878"/>
    <property type="match status" value="1"/>
</dbReference>
<dbReference type="EMBL" id="BHGK01000001">
    <property type="protein sequence ID" value="GCA68261.1"/>
    <property type="molecule type" value="Genomic_DNA"/>
</dbReference>
<reference evidence="2" key="1">
    <citation type="submission" date="2018-09" db="EMBL/GenBank/DDBJ databases">
        <title>Draft Genome Sequence of Mediterraneibacter sp. KCTC 15684.</title>
        <authorList>
            <person name="Kim J.S."/>
            <person name="Han K.I."/>
            <person name="Suh M.K."/>
            <person name="Lee K.C."/>
            <person name="Eom M.K."/>
            <person name="Lee J.H."/>
            <person name="Park S.H."/>
            <person name="Kang S.W."/>
            <person name="Park J.E."/>
            <person name="Oh B.S."/>
            <person name="Yu S.Y."/>
            <person name="Choi S.H."/>
            <person name="Lee D.H."/>
            <person name="Yoon H."/>
            <person name="Kim B."/>
            <person name="Yang S.J."/>
            <person name="Lee J.S."/>
        </authorList>
    </citation>
    <scope>NUCLEOTIDE SEQUENCE [LARGE SCALE GENOMIC DNA]</scope>
    <source>
        <strain evidence="2">KCTC 15684</strain>
    </source>
</reference>
<protein>
    <submittedName>
        <fullName evidence="1">Uncharacterized protein</fullName>
    </submittedName>
</protein>
<organism evidence="1 2">
    <name type="scientific">Mediterraneibacter butyricigenes</name>
    <dbReference type="NCBI Taxonomy" id="2316025"/>
    <lineage>
        <taxon>Bacteria</taxon>
        <taxon>Bacillati</taxon>
        <taxon>Bacillota</taxon>
        <taxon>Clostridia</taxon>
        <taxon>Lachnospirales</taxon>
        <taxon>Lachnospiraceae</taxon>
        <taxon>Mediterraneibacter</taxon>
    </lineage>
</organism>
<sequence>MTVTKEIRMLEELLSQDQFELQKTEDGLRLIYLMNDAVESFLLFINGRMTGNYREDYEGELGASLSRENNEYVLVVEQGDQVVTVFFQDLNLQVYLYDYGEIGHFWMEGYEYLRQMEYKIAILRDKLEYLGEAYCVEAERELAALADFPPLNSCYPAVSKAYRVERENPWNVTEQAIAVMKKYAGEAGDRSFLKWLHLYERFPVKWIGKHLGKILHQNRHQALFLGIWEKMQQAASGYPKREFDEQVTQTFCQLQKAANLRREQIEKTGKKVWIFREEPFLFAEDSIECGVYLLIWERKGRNTQTVIEKVEVEEIKSGSDKR</sequence>